<evidence type="ECO:0000256" key="3">
    <source>
        <dbReference type="ARBA" id="ARBA00022679"/>
    </source>
</evidence>
<dbReference type="OrthoDB" id="9813972at2"/>
<comment type="catalytic activity">
    <reaction evidence="6">
        <text>a thymidine in DNA + NAD(+) = an N-(ADP-alpha-D-ribosyl)-thymidine in DNA + nicotinamide + H(+)</text>
        <dbReference type="Rhea" id="RHEA:71651"/>
        <dbReference type="Rhea" id="RHEA-COMP:13556"/>
        <dbReference type="Rhea" id="RHEA-COMP:18051"/>
        <dbReference type="ChEBI" id="CHEBI:15378"/>
        <dbReference type="ChEBI" id="CHEBI:17154"/>
        <dbReference type="ChEBI" id="CHEBI:57540"/>
        <dbReference type="ChEBI" id="CHEBI:137386"/>
        <dbReference type="ChEBI" id="CHEBI:191199"/>
    </reaction>
</comment>
<evidence type="ECO:0000256" key="2">
    <source>
        <dbReference type="ARBA" id="ARBA00022676"/>
    </source>
</evidence>
<dbReference type="GO" id="GO:0016757">
    <property type="term" value="F:glycosyltransferase activity"/>
    <property type="evidence" value="ECO:0007669"/>
    <property type="project" value="UniProtKB-UniRule"/>
</dbReference>
<reference evidence="8 9" key="1">
    <citation type="submission" date="2018-01" db="EMBL/GenBank/DDBJ databases">
        <title>Draft genome Sequence of streptomyces globosus LZH-48.</title>
        <authorList>
            <person name="Ran K."/>
            <person name="Li Z."/>
            <person name="Wei S."/>
            <person name="Dong R."/>
        </authorList>
    </citation>
    <scope>NUCLEOTIDE SEQUENCE [LARGE SCALE GENOMIC DNA]</scope>
    <source>
        <strain evidence="8 9">LZH-48</strain>
        <plasmid evidence="8 9">unnamed2</plasmid>
    </source>
</reference>
<feature type="binding site" evidence="6">
    <location>
        <begin position="12"/>
        <end position="14"/>
    </location>
    <ligand>
        <name>NAD(+)</name>
        <dbReference type="ChEBI" id="CHEBI:57540"/>
    </ligand>
</feature>
<dbReference type="GO" id="GO:0003677">
    <property type="term" value="F:DNA binding"/>
    <property type="evidence" value="ECO:0007669"/>
    <property type="project" value="UniProtKB-UniRule"/>
</dbReference>
<evidence type="ECO:0000256" key="6">
    <source>
        <dbReference type="PROSITE-ProRule" id="PRU01362"/>
    </source>
</evidence>
<dbReference type="InterPro" id="IPR029494">
    <property type="entry name" value="DarT"/>
</dbReference>
<organism evidence="8 9">
    <name type="scientific">Streptomyces globosus</name>
    <dbReference type="NCBI Taxonomy" id="68209"/>
    <lineage>
        <taxon>Bacteria</taxon>
        <taxon>Bacillati</taxon>
        <taxon>Actinomycetota</taxon>
        <taxon>Actinomycetes</taxon>
        <taxon>Kitasatosporales</taxon>
        <taxon>Streptomycetaceae</taxon>
        <taxon>Streptomyces</taxon>
    </lineage>
</organism>
<accession>A0A344UBN0</accession>
<name>A0A344UBN0_9ACTN</name>
<feature type="domain" description="DarT" evidence="7">
    <location>
        <begin position="8"/>
        <end position="214"/>
    </location>
</feature>
<keyword evidence="4 6" id="KW-0548">Nucleotidyltransferase</keyword>
<protein>
    <submittedName>
        <fullName evidence="8">DUF4433 domain-containing protein</fullName>
    </submittedName>
</protein>
<dbReference type="Pfam" id="PF14487">
    <property type="entry name" value="DarT"/>
    <property type="match status" value="1"/>
</dbReference>
<dbReference type="EMBL" id="CP030864">
    <property type="protein sequence ID" value="AXE28301.1"/>
    <property type="molecule type" value="Genomic_DNA"/>
</dbReference>
<dbReference type="Proteomes" id="UP000252004">
    <property type="component" value="Plasmid unnamed2"/>
</dbReference>
<proteinExistence type="inferred from homology"/>
<sequence length="214" mass="24253">MLPPPQERPIYHFTHASNLPSVLEQGFLHCDRIVRKERTLRVECGDLDIKERRRSRKVDPYPGGVVADYVPFYFAPRSPMLYKINKGGVPHYADGQDRLVYLVTTPRTLAASGCTSVFSDGNCAADITVIENDVSLLSTHVDWQVMGQERWNNTVEDPDRMRRRMAEFLVHERVPVEAITQLAVRGAACAQTVRATLRAYGACAAVDVRPDWYY</sequence>
<keyword evidence="2 6" id="KW-0328">Glycosyltransferase</keyword>
<geneLocation type="plasmid" evidence="8 9">
    <name>unnamed2</name>
</geneLocation>
<evidence type="ECO:0000256" key="5">
    <source>
        <dbReference type="ARBA" id="ARBA00023125"/>
    </source>
</evidence>
<dbReference type="PROSITE" id="PS52018">
    <property type="entry name" value="DART"/>
    <property type="match status" value="1"/>
</dbReference>
<evidence type="ECO:0000259" key="7">
    <source>
        <dbReference type="PROSITE" id="PS52018"/>
    </source>
</evidence>
<keyword evidence="5 6" id="KW-0238">DNA-binding</keyword>
<feature type="active site" evidence="6">
    <location>
        <position position="167"/>
    </location>
</feature>
<feature type="active site" description="Proton acceptor" evidence="6">
    <location>
        <position position="53"/>
    </location>
</feature>
<dbReference type="RefSeq" id="WP_114059461.1">
    <property type="nucleotide sequence ID" value="NZ_CP030864.1"/>
</dbReference>
<keyword evidence="8" id="KW-0614">Plasmid</keyword>
<keyword evidence="9" id="KW-1185">Reference proteome</keyword>
<evidence type="ECO:0000313" key="8">
    <source>
        <dbReference type="EMBL" id="AXE28301.1"/>
    </source>
</evidence>
<keyword evidence="1 6" id="KW-1277">Toxin-antitoxin system</keyword>
<evidence type="ECO:0000313" key="9">
    <source>
        <dbReference type="Proteomes" id="UP000252004"/>
    </source>
</evidence>
<dbReference type="GO" id="GO:0016779">
    <property type="term" value="F:nucleotidyltransferase activity"/>
    <property type="evidence" value="ECO:0007669"/>
    <property type="project" value="UniProtKB-UniRule"/>
</dbReference>
<evidence type="ECO:0000256" key="1">
    <source>
        <dbReference type="ARBA" id="ARBA00022649"/>
    </source>
</evidence>
<feature type="binding site" evidence="6">
    <location>
        <position position="53"/>
    </location>
    <ligand>
        <name>NAD(+)</name>
        <dbReference type="ChEBI" id="CHEBI:57540"/>
    </ligand>
</feature>
<comment type="caution">
    <text evidence="6">Lacks conserved residue(s) required for the propagation of feature annotation.</text>
</comment>
<comment type="similarity">
    <text evidence="6">Belongs to the DarT ADP-ribosyltransferase family.</text>
</comment>
<dbReference type="AlphaFoldDB" id="A0A344UBN0"/>
<gene>
    <name evidence="8" type="ORF">C0216_33170</name>
</gene>
<keyword evidence="3 6" id="KW-0808">Transferase</keyword>
<evidence type="ECO:0000256" key="4">
    <source>
        <dbReference type="ARBA" id="ARBA00022695"/>
    </source>
</evidence>
<dbReference type="KEGG" id="sgz:C0216_33170"/>